<feature type="transmembrane region" description="Helical" evidence="6">
    <location>
        <begin position="156"/>
        <end position="177"/>
    </location>
</feature>
<feature type="transmembrane region" description="Helical" evidence="6">
    <location>
        <begin position="96"/>
        <end position="117"/>
    </location>
</feature>
<feature type="transmembrane region" description="Helical" evidence="6">
    <location>
        <begin position="350"/>
        <end position="370"/>
    </location>
</feature>
<feature type="transmembrane region" description="Helical" evidence="6">
    <location>
        <begin position="317"/>
        <end position="338"/>
    </location>
</feature>
<dbReference type="RefSeq" id="WP_252441554.1">
    <property type="nucleotide sequence ID" value="NZ_JAGSOV010000047.1"/>
</dbReference>
<keyword evidence="4 6" id="KW-1133">Transmembrane helix</keyword>
<evidence type="ECO:0000256" key="1">
    <source>
        <dbReference type="ARBA" id="ARBA00004651"/>
    </source>
</evidence>
<organism evidence="7 8">
    <name type="scientific">Pseudonocardia humida</name>
    <dbReference type="NCBI Taxonomy" id="2800819"/>
    <lineage>
        <taxon>Bacteria</taxon>
        <taxon>Bacillati</taxon>
        <taxon>Actinomycetota</taxon>
        <taxon>Actinomycetes</taxon>
        <taxon>Pseudonocardiales</taxon>
        <taxon>Pseudonocardiaceae</taxon>
        <taxon>Pseudonocardia</taxon>
    </lineage>
</organism>
<keyword evidence="3 6" id="KW-0812">Transmembrane</keyword>
<reference evidence="7" key="1">
    <citation type="submission" date="2021-04" db="EMBL/GenBank/DDBJ databases">
        <title>Pseudonocardia sp. nov., isolated from sandy soil of mangrove forest.</title>
        <authorList>
            <person name="Zan Z."/>
            <person name="Huang R."/>
            <person name="Liu W."/>
        </authorList>
    </citation>
    <scope>NUCLEOTIDE SEQUENCE</scope>
    <source>
        <strain evidence="7">S2-4</strain>
    </source>
</reference>
<sequence length="407" mass="42466">MASGLLVNVYLAIVARNLSAAEYAYFGAFWSLAQVAGFGMFLSIEQETARMLQTPGRPLGVLKATLFTAATMAVGQLAVVALAWPLLSATFGGHSVVVVAFGVLCLVSAGQFVVRGALIGMDRMGRHAFIMFVDSLLRVLLAALVAGLVAEPGSGGFAWTLTAAIGLSHAPQLVSLLRRRTRATTEPDPAAGWRTPRQVWSAVAPLLLGSVCAQLLLNGIPVIAPVLARDAAEATAAGQLLAAFTLSRIPLFLVVPLQSALLPVLTTALHSGDRAALVRIVRLLALGLLVLAAVAAAVGWLCGPWLVGLIFGPQYVIGGMHVALLAVGVAAYIVLVLITQVLVASVRHRLVAWSWLSGLLTAALVLALVPDLLLRAELAFLLGSVVGWLVGTALVLSERERVLQSVG</sequence>
<comment type="caution">
    <text evidence="7">The sequence shown here is derived from an EMBL/GenBank/DDBJ whole genome shotgun (WGS) entry which is preliminary data.</text>
</comment>
<evidence type="ECO:0000256" key="2">
    <source>
        <dbReference type="ARBA" id="ARBA00022475"/>
    </source>
</evidence>
<protein>
    <recommendedName>
        <fullName evidence="9">O-antigen/teichoic acid export membrane protein</fullName>
    </recommendedName>
</protein>
<feature type="transmembrane region" description="Helical" evidence="6">
    <location>
        <begin position="376"/>
        <end position="396"/>
    </location>
</feature>
<keyword evidence="5 6" id="KW-0472">Membrane</keyword>
<feature type="transmembrane region" description="Helical" evidence="6">
    <location>
        <begin position="23"/>
        <end position="44"/>
    </location>
</feature>
<accession>A0ABT1A4Q3</accession>
<feature type="transmembrane region" description="Helical" evidence="6">
    <location>
        <begin position="198"/>
        <end position="217"/>
    </location>
</feature>
<feature type="transmembrane region" description="Helical" evidence="6">
    <location>
        <begin position="64"/>
        <end position="84"/>
    </location>
</feature>
<dbReference type="PANTHER" id="PTHR30250">
    <property type="entry name" value="PST FAMILY PREDICTED COLANIC ACID TRANSPORTER"/>
    <property type="match status" value="1"/>
</dbReference>
<evidence type="ECO:0000256" key="5">
    <source>
        <dbReference type="ARBA" id="ARBA00023136"/>
    </source>
</evidence>
<feature type="transmembrane region" description="Helical" evidence="6">
    <location>
        <begin position="129"/>
        <end position="150"/>
    </location>
</feature>
<evidence type="ECO:0008006" key="9">
    <source>
        <dbReference type="Google" id="ProtNLM"/>
    </source>
</evidence>
<evidence type="ECO:0000256" key="4">
    <source>
        <dbReference type="ARBA" id="ARBA00022989"/>
    </source>
</evidence>
<gene>
    <name evidence="7" type="ORF">KDL28_22855</name>
</gene>
<feature type="transmembrane region" description="Helical" evidence="6">
    <location>
        <begin position="249"/>
        <end position="271"/>
    </location>
</feature>
<dbReference type="InterPro" id="IPR050833">
    <property type="entry name" value="Poly_Biosynth_Transport"/>
</dbReference>
<dbReference type="PANTHER" id="PTHR30250:SF11">
    <property type="entry name" value="O-ANTIGEN TRANSPORTER-RELATED"/>
    <property type="match status" value="1"/>
</dbReference>
<keyword evidence="2" id="KW-1003">Cell membrane</keyword>
<dbReference type="Proteomes" id="UP001165283">
    <property type="component" value="Unassembled WGS sequence"/>
</dbReference>
<name>A0ABT1A4Q3_9PSEU</name>
<feature type="transmembrane region" description="Helical" evidence="6">
    <location>
        <begin position="283"/>
        <end position="311"/>
    </location>
</feature>
<proteinExistence type="predicted"/>
<evidence type="ECO:0000313" key="7">
    <source>
        <dbReference type="EMBL" id="MCO1657906.1"/>
    </source>
</evidence>
<evidence type="ECO:0000313" key="8">
    <source>
        <dbReference type="Proteomes" id="UP001165283"/>
    </source>
</evidence>
<dbReference type="EMBL" id="JAGSOV010000047">
    <property type="protein sequence ID" value="MCO1657906.1"/>
    <property type="molecule type" value="Genomic_DNA"/>
</dbReference>
<keyword evidence="8" id="KW-1185">Reference proteome</keyword>
<evidence type="ECO:0000256" key="6">
    <source>
        <dbReference type="SAM" id="Phobius"/>
    </source>
</evidence>
<evidence type="ECO:0000256" key="3">
    <source>
        <dbReference type="ARBA" id="ARBA00022692"/>
    </source>
</evidence>
<comment type="subcellular location">
    <subcellularLocation>
        <location evidence="1">Cell membrane</location>
        <topology evidence="1">Multi-pass membrane protein</topology>
    </subcellularLocation>
</comment>